<proteinExistence type="predicted"/>
<dbReference type="Gene3D" id="2.30.42.10">
    <property type="match status" value="1"/>
</dbReference>
<evidence type="ECO:0000313" key="2">
    <source>
        <dbReference type="EMBL" id="KAA6308580.1"/>
    </source>
</evidence>
<dbReference type="EMBL" id="SNRY01008416">
    <property type="protein sequence ID" value="KAA6308580.1"/>
    <property type="molecule type" value="Genomic_DNA"/>
</dbReference>
<gene>
    <name evidence="2" type="ORF">EZS27_039782</name>
</gene>
<dbReference type="Pfam" id="PF13180">
    <property type="entry name" value="PDZ_2"/>
    <property type="match status" value="1"/>
</dbReference>
<accession>A0A5J4PID2</accession>
<name>A0A5J4PID2_9ZZZZ</name>
<protein>
    <recommendedName>
        <fullName evidence="1">PDZ domain-containing protein</fullName>
    </recommendedName>
</protein>
<reference evidence="2" key="1">
    <citation type="submission" date="2019-03" db="EMBL/GenBank/DDBJ databases">
        <title>Single cell metagenomics reveals metabolic interactions within the superorganism composed of flagellate Streblomastix strix and complex community of Bacteroidetes bacteria on its surface.</title>
        <authorList>
            <person name="Treitli S.C."/>
            <person name="Kolisko M."/>
            <person name="Husnik F."/>
            <person name="Keeling P."/>
            <person name="Hampl V."/>
        </authorList>
    </citation>
    <scope>NUCLEOTIDE SEQUENCE</scope>
    <source>
        <strain evidence="2">STM</strain>
    </source>
</reference>
<evidence type="ECO:0000259" key="1">
    <source>
        <dbReference type="Pfam" id="PF13180"/>
    </source>
</evidence>
<dbReference type="AlphaFoldDB" id="A0A5J4PID2"/>
<feature type="non-terminal residue" evidence="2">
    <location>
        <position position="180"/>
    </location>
</feature>
<comment type="caution">
    <text evidence="2">The sequence shown here is derived from an EMBL/GenBank/DDBJ whole genome shotgun (WGS) entry which is preliminary data.</text>
</comment>
<dbReference type="InterPro" id="IPR001478">
    <property type="entry name" value="PDZ"/>
</dbReference>
<sequence length="180" mass="19917">MDYNIFTDSITYKVAGMYGTDAHSIVSKVEFVNPASGDFRISNNATEIFRMGFQNFDMDKFGVVSERLKLLAEKPAMPVPVYNSDASDAEILTWEGVQIKNLETLGERSATGMDSERGVYVVSVAAYGTELRDYLSSNDVILGFAGKPVNSLEDLYKAIAGADLKKPQQMIIYRTQKENA</sequence>
<organism evidence="2">
    <name type="scientific">termite gut metagenome</name>
    <dbReference type="NCBI Taxonomy" id="433724"/>
    <lineage>
        <taxon>unclassified sequences</taxon>
        <taxon>metagenomes</taxon>
        <taxon>organismal metagenomes</taxon>
    </lineage>
</organism>
<dbReference type="InterPro" id="IPR036034">
    <property type="entry name" value="PDZ_sf"/>
</dbReference>
<dbReference type="SUPFAM" id="SSF50156">
    <property type="entry name" value="PDZ domain-like"/>
    <property type="match status" value="1"/>
</dbReference>
<feature type="domain" description="PDZ" evidence="1">
    <location>
        <begin position="96"/>
        <end position="178"/>
    </location>
</feature>